<dbReference type="FunFam" id="3.20.20.210:FF:000008">
    <property type="entry name" value="Uroporphyrinogen decarboxylase"/>
    <property type="match status" value="1"/>
</dbReference>
<evidence type="ECO:0000259" key="14">
    <source>
        <dbReference type="PROSITE" id="PS00907"/>
    </source>
</evidence>
<feature type="binding site" evidence="10">
    <location>
        <position position="148"/>
    </location>
    <ligand>
        <name>substrate</name>
    </ligand>
</feature>
<feature type="binding site" evidence="10">
    <location>
        <position position="72"/>
    </location>
    <ligand>
        <name>substrate</name>
    </ligand>
</feature>
<feature type="binding site" evidence="10">
    <location>
        <position position="203"/>
    </location>
    <ligand>
        <name>substrate</name>
    </ligand>
</feature>
<evidence type="ECO:0000313" key="16">
    <source>
        <dbReference type="Proteomes" id="UP000236173"/>
    </source>
</evidence>
<gene>
    <name evidence="10 15" type="primary">hemE</name>
    <name evidence="15" type="ORF">HRbin17_00480</name>
</gene>
<keyword evidence="7 10" id="KW-0210">Decarboxylase</keyword>
<comment type="similarity">
    <text evidence="3 10 12">Belongs to the uroporphyrinogen decarboxylase family.</text>
</comment>
<dbReference type="CDD" id="cd00717">
    <property type="entry name" value="URO-D"/>
    <property type="match status" value="1"/>
</dbReference>
<dbReference type="EMBL" id="BEHT01000004">
    <property type="protein sequence ID" value="GBC97985.1"/>
    <property type="molecule type" value="Genomic_DNA"/>
</dbReference>
<dbReference type="InterPro" id="IPR006361">
    <property type="entry name" value="Uroporphyrinogen_deCO2ase_HemE"/>
</dbReference>
<dbReference type="EC" id="4.1.1.37" evidence="5 10"/>
<evidence type="ECO:0000256" key="6">
    <source>
        <dbReference type="ARBA" id="ARBA00022490"/>
    </source>
</evidence>
<keyword evidence="8 10" id="KW-0456">Lyase</keyword>
<dbReference type="InterPro" id="IPR038071">
    <property type="entry name" value="UROD/MetE-like_sf"/>
</dbReference>
<dbReference type="PROSITE" id="PS00906">
    <property type="entry name" value="UROD_1"/>
    <property type="match status" value="1"/>
</dbReference>
<comment type="function">
    <text evidence="10">Catalyzes the decarboxylation of four acetate groups of uroporphyrinogen-III to yield coproporphyrinogen-III.</text>
</comment>
<comment type="subunit">
    <text evidence="4 10">Homodimer.</text>
</comment>
<dbReference type="Proteomes" id="UP000236173">
    <property type="component" value="Unassembled WGS sequence"/>
</dbReference>
<protein>
    <recommendedName>
        <fullName evidence="5 10">Uroporphyrinogen decarboxylase</fullName>
        <shortName evidence="10">UPD</shortName>
        <shortName evidence="10">URO-D</shortName>
        <ecNumber evidence="5 10">4.1.1.37</ecNumber>
    </recommendedName>
</protein>
<evidence type="ECO:0000259" key="13">
    <source>
        <dbReference type="PROSITE" id="PS00906"/>
    </source>
</evidence>
<comment type="caution">
    <text evidence="10">Lacks conserved residue(s) required for the propagation of feature annotation.</text>
</comment>
<dbReference type="HAMAP" id="MF_00218">
    <property type="entry name" value="URO_D"/>
    <property type="match status" value="1"/>
</dbReference>
<sequence>MNDRFLRACRRQPVDCTPVWFMRQAGRYLPEYRRLRERYSLMDLCGDPELAAEVTLMPLRRFAVDAVIIFADLMTPLEAMGVRFEVQEGIGPIVPTPIRCGEDVTCLRVPEVDEIAPATVQAIRLVKREINGVPLIGFAGAPFTLASYLLEGGPSRDFAQTKRFMLSEPQAWHTLMEKLTETVIRYLTAQTQAGADAVQIFDSWVGCLCPDDYRAFVLPHMERLFAATAVLNVPRIHFGTGTATLLSLMKQAGGEVIGLDWRIPLDEAWRTLNFEVAVQGNLDPATLLVDSFEVIAQRTHDILRRAGGRAGHIFNLGHGVLPQTNPDYVARLVDLVHETTAKK</sequence>
<dbReference type="Gene3D" id="3.20.20.210">
    <property type="match status" value="1"/>
</dbReference>
<evidence type="ECO:0000256" key="3">
    <source>
        <dbReference type="ARBA" id="ARBA00009935"/>
    </source>
</evidence>
<evidence type="ECO:0000256" key="11">
    <source>
        <dbReference type="RuleBase" id="RU000554"/>
    </source>
</evidence>
<name>A0A2H5X9Z9_9BACT</name>
<dbReference type="GO" id="GO:0004853">
    <property type="term" value="F:uroporphyrinogen decarboxylase activity"/>
    <property type="evidence" value="ECO:0007669"/>
    <property type="project" value="UniProtKB-UniRule"/>
</dbReference>
<dbReference type="UniPathway" id="UPA00251">
    <property type="reaction ID" value="UER00321"/>
</dbReference>
<dbReference type="SUPFAM" id="SSF51726">
    <property type="entry name" value="UROD/MetE-like"/>
    <property type="match status" value="1"/>
</dbReference>
<feature type="binding site" evidence="10">
    <location>
        <begin position="23"/>
        <end position="27"/>
    </location>
    <ligand>
        <name>substrate</name>
    </ligand>
</feature>
<feature type="domain" description="Uroporphyrinogen decarboxylase (URO-D)" evidence="14">
    <location>
        <begin position="136"/>
        <end position="152"/>
    </location>
</feature>
<dbReference type="AlphaFoldDB" id="A0A2H5X9Z9"/>
<evidence type="ECO:0000256" key="9">
    <source>
        <dbReference type="ARBA" id="ARBA00023244"/>
    </source>
</evidence>
<reference evidence="16" key="1">
    <citation type="submission" date="2017-09" db="EMBL/GenBank/DDBJ databases">
        <title>Metaegenomics of thermophilic ammonia-oxidizing enrichment culture.</title>
        <authorList>
            <person name="Kato S."/>
            <person name="Suzuki K."/>
        </authorList>
    </citation>
    <scope>NUCLEOTIDE SEQUENCE [LARGE SCALE GENOMIC DNA]</scope>
</reference>
<comment type="pathway">
    <text evidence="2 10 11">Porphyrin-containing compound metabolism; protoporphyrin-IX biosynthesis; coproporphyrinogen-III from 5-aminolevulinate: step 4/4.</text>
</comment>
<feature type="binding site" evidence="10">
    <location>
        <position position="318"/>
    </location>
    <ligand>
        <name>substrate</name>
    </ligand>
</feature>
<dbReference type="Pfam" id="PF01208">
    <property type="entry name" value="URO-D"/>
    <property type="match status" value="1"/>
</dbReference>
<keyword evidence="9 10" id="KW-0627">Porphyrin biosynthesis</keyword>
<feature type="site" description="Transition state stabilizer" evidence="10">
    <location>
        <position position="72"/>
    </location>
</feature>
<evidence type="ECO:0000256" key="10">
    <source>
        <dbReference type="HAMAP-Rule" id="MF_00218"/>
    </source>
</evidence>
<comment type="subcellular location">
    <subcellularLocation>
        <location evidence="1">Cytoplasm</location>
        <location evidence="1">Cytosol</location>
    </subcellularLocation>
</comment>
<evidence type="ECO:0000256" key="2">
    <source>
        <dbReference type="ARBA" id="ARBA00004804"/>
    </source>
</evidence>
<evidence type="ECO:0000256" key="7">
    <source>
        <dbReference type="ARBA" id="ARBA00022793"/>
    </source>
</evidence>
<dbReference type="NCBIfam" id="TIGR01464">
    <property type="entry name" value="hemE"/>
    <property type="match status" value="1"/>
</dbReference>
<dbReference type="PROSITE" id="PS00907">
    <property type="entry name" value="UROD_2"/>
    <property type="match status" value="1"/>
</dbReference>
<dbReference type="PANTHER" id="PTHR21091:SF169">
    <property type="entry name" value="UROPORPHYRINOGEN DECARBOXYLASE"/>
    <property type="match status" value="1"/>
</dbReference>
<accession>A0A2H5X9Z9</accession>
<evidence type="ECO:0000256" key="12">
    <source>
        <dbReference type="RuleBase" id="RU004169"/>
    </source>
</evidence>
<keyword evidence="6 10" id="KW-0963">Cytoplasm</keyword>
<dbReference type="PANTHER" id="PTHR21091">
    <property type="entry name" value="METHYLTETRAHYDROFOLATE:HOMOCYSTEINE METHYLTRANSFERASE RELATED"/>
    <property type="match status" value="1"/>
</dbReference>
<comment type="caution">
    <text evidence="15">The sequence shown here is derived from an EMBL/GenBank/DDBJ whole genome shotgun (WGS) entry which is preliminary data.</text>
</comment>
<organism evidence="15 16">
    <name type="scientific">Candidatus Fervidibacter japonicus</name>
    <dbReference type="NCBI Taxonomy" id="2035412"/>
    <lineage>
        <taxon>Bacteria</taxon>
        <taxon>Candidatus Fervidibacterota</taxon>
        <taxon>Candidatus Fervidibacter</taxon>
    </lineage>
</organism>
<comment type="catalytic activity">
    <reaction evidence="10 11">
        <text>uroporphyrinogen III + 4 H(+) = coproporphyrinogen III + 4 CO2</text>
        <dbReference type="Rhea" id="RHEA:19865"/>
        <dbReference type="ChEBI" id="CHEBI:15378"/>
        <dbReference type="ChEBI" id="CHEBI:16526"/>
        <dbReference type="ChEBI" id="CHEBI:57308"/>
        <dbReference type="ChEBI" id="CHEBI:57309"/>
        <dbReference type="EC" id="4.1.1.37"/>
    </reaction>
</comment>
<evidence type="ECO:0000256" key="1">
    <source>
        <dbReference type="ARBA" id="ARBA00004514"/>
    </source>
</evidence>
<evidence type="ECO:0000256" key="8">
    <source>
        <dbReference type="ARBA" id="ARBA00023239"/>
    </source>
</evidence>
<proteinExistence type="inferred from homology"/>
<evidence type="ECO:0000256" key="5">
    <source>
        <dbReference type="ARBA" id="ARBA00012288"/>
    </source>
</evidence>
<feature type="domain" description="Uroporphyrinogen decarboxylase (URO-D)" evidence="13">
    <location>
        <begin position="18"/>
        <end position="27"/>
    </location>
</feature>
<dbReference type="InterPro" id="IPR000257">
    <property type="entry name" value="Uroporphyrinogen_deCOase"/>
</dbReference>
<dbReference type="GO" id="GO:0005829">
    <property type="term" value="C:cytosol"/>
    <property type="evidence" value="ECO:0007669"/>
    <property type="project" value="UniProtKB-SubCell"/>
</dbReference>
<evidence type="ECO:0000313" key="15">
    <source>
        <dbReference type="EMBL" id="GBC97985.1"/>
    </source>
</evidence>
<evidence type="ECO:0000256" key="4">
    <source>
        <dbReference type="ARBA" id="ARBA00011738"/>
    </source>
</evidence>
<dbReference type="GO" id="GO:0006782">
    <property type="term" value="P:protoporphyrinogen IX biosynthetic process"/>
    <property type="evidence" value="ECO:0007669"/>
    <property type="project" value="UniProtKB-UniRule"/>
</dbReference>